<dbReference type="CDD" id="cd06260">
    <property type="entry name" value="DUF820-like"/>
    <property type="match status" value="1"/>
</dbReference>
<proteinExistence type="predicted"/>
<reference evidence="2 3" key="1">
    <citation type="submission" date="2019-12" db="EMBL/GenBank/DDBJ databases">
        <title>The complete genome of the thermophilic, anoxygenic phototrophic gammaproteobacterium Thermochromatium tepidum.</title>
        <authorList>
            <person name="Sattley W.M."/>
            <person name="Swingley W.D."/>
            <person name="Burchell B.M."/>
            <person name="Gurbani S.A."/>
            <person name="Kujawa C.M."/>
            <person name="Nuccio D.A."/>
            <person name="Schladweiler J."/>
            <person name="Shaffer K.N."/>
            <person name="Stokes L.M."/>
            <person name="Touchman J.W."/>
            <person name="Blankenship R.E."/>
            <person name="Madigan M.T."/>
        </authorList>
    </citation>
    <scope>NUCLEOTIDE SEQUENCE [LARGE SCALE GENOMIC DNA]</scope>
    <source>
        <strain evidence="2 3">ATCC 43061</strain>
    </source>
</reference>
<keyword evidence="2" id="KW-0378">Hydrolase</keyword>
<dbReference type="SUPFAM" id="SSF52980">
    <property type="entry name" value="Restriction endonuclease-like"/>
    <property type="match status" value="1"/>
</dbReference>
<dbReference type="Gene3D" id="3.90.1570.10">
    <property type="entry name" value="tt1808, chain A"/>
    <property type="match status" value="1"/>
</dbReference>
<dbReference type="Proteomes" id="UP000426424">
    <property type="component" value="Chromosome"/>
</dbReference>
<dbReference type="InterPro" id="IPR011335">
    <property type="entry name" value="Restrct_endonuc-II-like"/>
</dbReference>
<dbReference type="AlphaFoldDB" id="A0A6I6E5T5"/>
<keyword evidence="3" id="KW-1185">Reference proteome</keyword>
<protein>
    <submittedName>
        <fullName evidence="2">Uma2 family endonuclease</fullName>
    </submittedName>
</protein>
<keyword evidence="2" id="KW-0540">Nuclease</keyword>
<dbReference type="KEGG" id="ttp:E6P07_01880"/>
<organism evidence="2 3">
    <name type="scientific">Thermochromatium tepidum ATCC 43061</name>
    <dbReference type="NCBI Taxonomy" id="316276"/>
    <lineage>
        <taxon>Bacteria</taxon>
        <taxon>Pseudomonadati</taxon>
        <taxon>Pseudomonadota</taxon>
        <taxon>Gammaproteobacteria</taxon>
        <taxon>Chromatiales</taxon>
        <taxon>Chromatiaceae</taxon>
        <taxon>Thermochromatium</taxon>
    </lineage>
</organism>
<dbReference type="EMBL" id="CP039268">
    <property type="protein sequence ID" value="QGU31838.1"/>
    <property type="molecule type" value="Genomic_DNA"/>
</dbReference>
<gene>
    <name evidence="2" type="ORF">E6P07_01880</name>
</gene>
<dbReference type="Pfam" id="PF05685">
    <property type="entry name" value="Uma2"/>
    <property type="match status" value="1"/>
</dbReference>
<dbReference type="OrthoDB" id="26750at2"/>
<name>A0A6I6E5T5_THETI</name>
<sequence>MSQQHAHASRLSVEDYLANEDGADIRHEYIDGDLYAMTGASRQHVLITLNMVAHLRPLLRGTPCQLFANDMKVRLKIAEQDIFYYPDLILTCDPDDRETYYCTRPCLLVEVMSESSARIDRREKLLAYQTLPSLIEYLLVDQYLRRIEVYRRAQGWALEVCTEGAVRLDCLGIEVPLEVIYEDVPAPADRRPAA</sequence>
<dbReference type="InterPro" id="IPR012296">
    <property type="entry name" value="Nuclease_put_TT1808"/>
</dbReference>
<evidence type="ECO:0000313" key="3">
    <source>
        <dbReference type="Proteomes" id="UP000426424"/>
    </source>
</evidence>
<keyword evidence="2" id="KW-0255">Endonuclease</keyword>
<accession>A0A6I6E5T5</accession>
<dbReference type="GO" id="GO:0004519">
    <property type="term" value="F:endonuclease activity"/>
    <property type="evidence" value="ECO:0007669"/>
    <property type="project" value="UniProtKB-KW"/>
</dbReference>
<dbReference type="RefSeq" id="WP_153974037.1">
    <property type="nucleotide sequence ID" value="NZ_CP039268.1"/>
</dbReference>
<evidence type="ECO:0000313" key="2">
    <source>
        <dbReference type="EMBL" id="QGU31838.1"/>
    </source>
</evidence>
<dbReference type="PANTHER" id="PTHR36558:SF1">
    <property type="entry name" value="RESTRICTION ENDONUCLEASE DOMAIN-CONTAINING PROTEIN-RELATED"/>
    <property type="match status" value="1"/>
</dbReference>
<dbReference type="InterPro" id="IPR008538">
    <property type="entry name" value="Uma2"/>
</dbReference>
<dbReference type="PANTHER" id="PTHR36558">
    <property type="entry name" value="GLR1098 PROTEIN"/>
    <property type="match status" value="1"/>
</dbReference>
<feature type="domain" description="Putative restriction endonuclease" evidence="1">
    <location>
        <begin position="13"/>
        <end position="165"/>
    </location>
</feature>
<evidence type="ECO:0000259" key="1">
    <source>
        <dbReference type="Pfam" id="PF05685"/>
    </source>
</evidence>